<gene>
    <name evidence="1" type="ORF">D0B03_00080</name>
</gene>
<sequence length="121" mass="13897">MKIRQLRLITKMGNKQEKINKEQDMAKAKIVGKAIGEKIEKAFADEFDELNKNGTSFALEIEEIKRRVPEYSSGNGHSALRNQERGGKSIGYLCDKYRVKKQRKNDTNLNSRVKKVILSKK</sequence>
<dbReference type="AlphaFoldDB" id="A0A5L4LHY2"/>
<proteinExistence type="predicted"/>
<organism evidence="1">
    <name type="scientific">Campylobacter upsaliensis</name>
    <dbReference type="NCBI Taxonomy" id="28080"/>
    <lineage>
        <taxon>Bacteria</taxon>
        <taxon>Pseudomonadati</taxon>
        <taxon>Campylobacterota</taxon>
        <taxon>Epsilonproteobacteria</taxon>
        <taxon>Campylobacterales</taxon>
        <taxon>Campylobacteraceae</taxon>
        <taxon>Campylobacter</taxon>
    </lineage>
</organism>
<protein>
    <submittedName>
        <fullName evidence="1">Heme ABC transporter substrate-binding protein</fullName>
    </submittedName>
</protein>
<name>A0A5L4LHY2_CAMUP</name>
<comment type="caution">
    <text evidence="1">The sequence shown here is derived from an EMBL/GenBank/DDBJ whole genome shotgun (WGS) entry which is preliminary data.</text>
</comment>
<dbReference type="EMBL" id="AACSBQ010000001">
    <property type="protein sequence ID" value="EAL8902731.1"/>
    <property type="molecule type" value="Genomic_DNA"/>
</dbReference>
<reference evidence="1" key="1">
    <citation type="submission" date="2018-08" db="EMBL/GenBank/DDBJ databases">
        <authorList>
            <consortium name="PulseNet: The National Subtyping Network for Foodborne Disease Surveillance"/>
            <person name="Tarr C.L."/>
            <person name="Trees E."/>
            <person name="Katz L.S."/>
            <person name="Carleton-Romer H.A."/>
            <person name="Stroika S."/>
            <person name="Kucerova Z."/>
            <person name="Roache K.F."/>
            <person name="Sabol A.L."/>
            <person name="Besser J."/>
            <person name="Gerner-Smidt P."/>
        </authorList>
    </citation>
    <scope>NUCLEOTIDE SEQUENCE</scope>
    <source>
        <strain evidence="1">PNUSAC005770</strain>
    </source>
</reference>
<evidence type="ECO:0000313" key="1">
    <source>
        <dbReference type="EMBL" id="EAL8902731.1"/>
    </source>
</evidence>
<accession>A0A5L4LHY2</accession>